<dbReference type="EMBL" id="JAMZDY010000001">
    <property type="protein sequence ID" value="MCP2370087.1"/>
    <property type="molecule type" value="Genomic_DNA"/>
</dbReference>
<keyword evidence="2" id="KW-1133">Transmembrane helix</keyword>
<feature type="transmembrane region" description="Helical" evidence="2">
    <location>
        <begin position="201"/>
        <end position="222"/>
    </location>
</feature>
<accession>A0A9X2GWQ9</accession>
<keyword evidence="4" id="KW-1185">Reference proteome</keyword>
<evidence type="ECO:0000256" key="1">
    <source>
        <dbReference type="SAM" id="MobiDB-lite"/>
    </source>
</evidence>
<organism evidence="3 4">
    <name type="scientific">Agromyces terreus</name>
    <dbReference type="NCBI Taxonomy" id="424795"/>
    <lineage>
        <taxon>Bacteria</taxon>
        <taxon>Bacillati</taxon>
        <taxon>Actinomycetota</taxon>
        <taxon>Actinomycetes</taxon>
        <taxon>Micrococcales</taxon>
        <taxon>Microbacteriaceae</taxon>
        <taxon>Agromyces</taxon>
    </lineage>
</organism>
<proteinExistence type="predicted"/>
<name>A0A9X2GWQ9_9MICO</name>
<dbReference type="AlphaFoldDB" id="A0A9X2GWQ9"/>
<evidence type="ECO:0000313" key="4">
    <source>
        <dbReference type="Proteomes" id="UP001139722"/>
    </source>
</evidence>
<dbReference type="RefSeq" id="WP_156998708.1">
    <property type="nucleotide sequence ID" value="NZ_BAAANU010000006.1"/>
</dbReference>
<reference evidence="3" key="1">
    <citation type="submission" date="2022-06" db="EMBL/GenBank/DDBJ databases">
        <title>Sequencing the genomes of 1000 actinobacteria strains.</title>
        <authorList>
            <person name="Klenk H.-P."/>
        </authorList>
    </citation>
    <scope>NUCLEOTIDE SEQUENCE</scope>
    <source>
        <strain evidence="3">DSM 22016</strain>
    </source>
</reference>
<feature type="transmembrane region" description="Helical" evidence="2">
    <location>
        <begin position="155"/>
        <end position="174"/>
    </location>
</feature>
<gene>
    <name evidence="3" type="ORF">BJ978_000763</name>
</gene>
<sequence>MSNEAARGTDPRFDPRFQRGYVPDAAASVSDGVARDPHPVAGSRPLIGAPAPAEAEPAALHPAAGAAVVEEAQTDDHAAALLAYFGPDTGAVRAPRPVGEPDPVGTRPGVFIGPPPPRTAAEHAESGMHASSGGFVVEPEPESESPFVRHPSLRYWVSLAASIAFVLFGLWLYWTVNLDQMSGMVSLGVEQQAMYNSLQSLASGLMMSGALGTVLVLGLWAVQAGRGARS</sequence>
<keyword evidence="2" id="KW-0812">Transmembrane</keyword>
<keyword evidence="2" id="KW-0472">Membrane</keyword>
<dbReference type="Proteomes" id="UP001139722">
    <property type="component" value="Unassembled WGS sequence"/>
</dbReference>
<dbReference type="OrthoDB" id="5007586at2"/>
<feature type="compositionally biased region" description="Basic and acidic residues" evidence="1">
    <location>
        <begin position="7"/>
        <end position="17"/>
    </location>
</feature>
<evidence type="ECO:0000256" key="2">
    <source>
        <dbReference type="SAM" id="Phobius"/>
    </source>
</evidence>
<comment type="caution">
    <text evidence="3">The sequence shown here is derived from an EMBL/GenBank/DDBJ whole genome shotgun (WGS) entry which is preliminary data.</text>
</comment>
<protein>
    <submittedName>
        <fullName evidence="3">Uncharacterized protein</fullName>
    </submittedName>
</protein>
<evidence type="ECO:0000313" key="3">
    <source>
        <dbReference type="EMBL" id="MCP2370087.1"/>
    </source>
</evidence>
<feature type="region of interest" description="Disordered" evidence="1">
    <location>
        <begin position="1"/>
        <end position="49"/>
    </location>
</feature>
<feature type="region of interest" description="Disordered" evidence="1">
    <location>
        <begin position="93"/>
        <end position="112"/>
    </location>
</feature>